<dbReference type="GO" id="GO:0055088">
    <property type="term" value="P:lipid homeostasis"/>
    <property type="evidence" value="ECO:0007669"/>
    <property type="project" value="TreeGrafter"/>
</dbReference>
<dbReference type="GO" id="GO:0005783">
    <property type="term" value="C:endoplasmic reticulum"/>
    <property type="evidence" value="ECO:0007669"/>
    <property type="project" value="TreeGrafter"/>
</dbReference>
<comment type="subcellular location">
    <subcellularLocation>
        <location evidence="1">Membrane</location>
        <topology evidence="1">Multi-pass membrane protein</topology>
    </subcellularLocation>
</comment>
<name>A0A1Z5JYZ7_FISSO</name>
<dbReference type="InParanoid" id="A0A1Z5JYZ7"/>
<dbReference type="Proteomes" id="UP000198406">
    <property type="component" value="Unassembled WGS sequence"/>
</dbReference>
<evidence type="ECO:0000313" key="8">
    <source>
        <dbReference type="EMBL" id="GAX19234.1"/>
    </source>
</evidence>
<feature type="region of interest" description="Disordered" evidence="5">
    <location>
        <begin position="1"/>
        <end position="41"/>
    </location>
</feature>
<dbReference type="Pfam" id="PF03798">
    <property type="entry name" value="TRAM_LAG1_CLN8"/>
    <property type="match status" value="1"/>
</dbReference>
<feature type="domain" description="TLC" evidence="7">
    <location>
        <begin position="129"/>
        <end position="294"/>
    </location>
</feature>
<sequence length="317" mass="37395">MDVVRSQREMARRKRTVEIQDGNIPPESSSPPKVPNAPVKPRKALSILRRRRSNSEPPRRRKRLLEDHYQFDPERRIVLPGVPRYEQDFARDAHDCFNLIMLLPVIVLDIMNWNWDTILYAKRSSIAEAWTGEWFDVFFHVTAFYFVVDLIWISLVPSCVKSPATIIQHHLATILYILIPYLHTEFRWCMGACLSVELNTWFLIARRVLNKQGLSPWTISLSFLSIRVKLISIFFYTTWIGIRCILYPVLMMPFYQNWIQHSQKVGTKWNLVMLCVPLHACFCLLNLKWSYDLLMSKVRYWRRKGSGKYDTSISKGL</sequence>
<evidence type="ECO:0000256" key="4">
    <source>
        <dbReference type="ARBA" id="ARBA00023136"/>
    </source>
</evidence>
<proteinExistence type="predicted"/>
<evidence type="ECO:0000256" key="3">
    <source>
        <dbReference type="ARBA" id="ARBA00022989"/>
    </source>
</evidence>
<dbReference type="PANTHER" id="PTHR13439:SF0">
    <property type="entry name" value="TOPOISOMERASE I DAMAGE AFFECTED PROTEIN 4"/>
    <property type="match status" value="1"/>
</dbReference>
<dbReference type="InterPro" id="IPR006634">
    <property type="entry name" value="TLC-dom"/>
</dbReference>
<evidence type="ECO:0000256" key="5">
    <source>
        <dbReference type="SAM" id="MobiDB-lite"/>
    </source>
</evidence>
<dbReference type="EMBL" id="BDSP01000136">
    <property type="protein sequence ID" value="GAX19234.1"/>
    <property type="molecule type" value="Genomic_DNA"/>
</dbReference>
<evidence type="ECO:0000313" key="9">
    <source>
        <dbReference type="Proteomes" id="UP000198406"/>
    </source>
</evidence>
<evidence type="ECO:0000259" key="7">
    <source>
        <dbReference type="Pfam" id="PF03798"/>
    </source>
</evidence>
<keyword evidence="2 6" id="KW-0812">Transmembrane</keyword>
<feature type="transmembrane region" description="Helical" evidence="6">
    <location>
        <begin position="230"/>
        <end position="249"/>
    </location>
</feature>
<dbReference type="PANTHER" id="PTHR13439">
    <property type="entry name" value="CT120 PROTEIN"/>
    <property type="match status" value="1"/>
</dbReference>
<feature type="compositionally biased region" description="Basic and acidic residues" evidence="5">
    <location>
        <begin position="1"/>
        <end position="10"/>
    </location>
</feature>
<keyword evidence="4 6" id="KW-0472">Membrane</keyword>
<keyword evidence="9" id="KW-1185">Reference proteome</keyword>
<evidence type="ECO:0000256" key="6">
    <source>
        <dbReference type="SAM" id="Phobius"/>
    </source>
</evidence>
<protein>
    <recommendedName>
        <fullName evidence="7">TLC domain-containing protein</fullName>
    </recommendedName>
</protein>
<comment type="caution">
    <text evidence="8">The sequence shown here is derived from an EMBL/GenBank/DDBJ whole genome shotgun (WGS) entry which is preliminary data.</text>
</comment>
<gene>
    <name evidence="8" type="ORF">FisN_4Lh183</name>
</gene>
<reference evidence="8 9" key="1">
    <citation type="journal article" date="2015" name="Plant Cell">
        <title>Oil accumulation by the oleaginous diatom Fistulifera solaris as revealed by the genome and transcriptome.</title>
        <authorList>
            <person name="Tanaka T."/>
            <person name="Maeda Y."/>
            <person name="Veluchamy A."/>
            <person name="Tanaka M."/>
            <person name="Abida H."/>
            <person name="Marechal E."/>
            <person name="Bowler C."/>
            <person name="Muto M."/>
            <person name="Sunaga Y."/>
            <person name="Tanaka M."/>
            <person name="Yoshino T."/>
            <person name="Taniguchi T."/>
            <person name="Fukuda Y."/>
            <person name="Nemoto M."/>
            <person name="Matsumoto M."/>
            <person name="Wong P.S."/>
            <person name="Aburatani S."/>
            <person name="Fujibuchi W."/>
        </authorList>
    </citation>
    <scope>NUCLEOTIDE SEQUENCE [LARGE SCALE GENOMIC DNA]</scope>
    <source>
        <strain evidence="8 9">JPCC DA0580</strain>
    </source>
</reference>
<evidence type="ECO:0000256" key="2">
    <source>
        <dbReference type="ARBA" id="ARBA00022692"/>
    </source>
</evidence>
<feature type="transmembrane region" description="Helical" evidence="6">
    <location>
        <begin position="96"/>
        <end position="115"/>
    </location>
</feature>
<feature type="transmembrane region" description="Helical" evidence="6">
    <location>
        <begin position="269"/>
        <end position="287"/>
    </location>
</feature>
<dbReference type="OrthoDB" id="40784at2759"/>
<feature type="transmembrane region" description="Helical" evidence="6">
    <location>
        <begin position="135"/>
        <end position="156"/>
    </location>
</feature>
<keyword evidence="3 6" id="KW-1133">Transmembrane helix</keyword>
<dbReference type="InterPro" id="IPR050846">
    <property type="entry name" value="TLCD"/>
</dbReference>
<evidence type="ECO:0000256" key="1">
    <source>
        <dbReference type="ARBA" id="ARBA00004141"/>
    </source>
</evidence>
<dbReference type="AlphaFoldDB" id="A0A1Z5JYZ7"/>
<dbReference type="GO" id="GO:0016020">
    <property type="term" value="C:membrane"/>
    <property type="evidence" value="ECO:0007669"/>
    <property type="project" value="UniProtKB-SubCell"/>
</dbReference>
<organism evidence="8 9">
    <name type="scientific">Fistulifera solaris</name>
    <name type="common">Oleaginous diatom</name>
    <dbReference type="NCBI Taxonomy" id="1519565"/>
    <lineage>
        <taxon>Eukaryota</taxon>
        <taxon>Sar</taxon>
        <taxon>Stramenopiles</taxon>
        <taxon>Ochrophyta</taxon>
        <taxon>Bacillariophyta</taxon>
        <taxon>Bacillariophyceae</taxon>
        <taxon>Bacillariophycidae</taxon>
        <taxon>Naviculales</taxon>
        <taxon>Naviculaceae</taxon>
        <taxon>Fistulifera</taxon>
    </lineage>
</organism>
<accession>A0A1Z5JYZ7</accession>